<dbReference type="InterPro" id="IPR036388">
    <property type="entry name" value="WH-like_DNA-bd_sf"/>
</dbReference>
<dbReference type="eggNOG" id="COG2188">
    <property type="taxonomic scope" value="Bacteria"/>
</dbReference>
<keyword evidence="6" id="KW-1185">Reference proteome</keyword>
<name>G2MTV1_9THEO</name>
<keyword evidence="1" id="KW-0805">Transcription regulation</keyword>
<dbReference type="GO" id="GO:0003700">
    <property type="term" value="F:DNA-binding transcription factor activity"/>
    <property type="evidence" value="ECO:0007669"/>
    <property type="project" value="InterPro"/>
</dbReference>
<evidence type="ECO:0000313" key="6">
    <source>
        <dbReference type="Proteomes" id="UP000008276"/>
    </source>
</evidence>
<evidence type="ECO:0000256" key="3">
    <source>
        <dbReference type="ARBA" id="ARBA00023163"/>
    </source>
</evidence>
<accession>G2MTV1</accession>
<dbReference type="SMART" id="SM00345">
    <property type="entry name" value="HTH_GNTR"/>
    <property type="match status" value="1"/>
</dbReference>
<dbReference type="Gene3D" id="3.40.1410.10">
    <property type="entry name" value="Chorismate lyase-like"/>
    <property type="match status" value="1"/>
</dbReference>
<evidence type="ECO:0000256" key="2">
    <source>
        <dbReference type="ARBA" id="ARBA00023125"/>
    </source>
</evidence>
<dbReference type="FunFam" id="1.10.10.10:FF:000079">
    <property type="entry name" value="GntR family transcriptional regulator"/>
    <property type="match status" value="1"/>
</dbReference>
<reference evidence="5 6" key="1">
    <citation type="submission" date="2011-08" db="EMBL/GenBank/DDBJ databases">
        <title>Complete sequence of Thermoanaerobacter wiegelii Rt8.B1.</title>
        <authorList>
            <consortium name="US DOE Joint Genome Institute"/>
            <person name="Lucas S."/>
            <person name="Han J."/>
            <person name="Lapidus A."/>
            <person name="Cheng J.-F."/>
            <person name="Goodwin L."/>
            <person name="Pitluck S."/>
            <person name="Peters L."/>
            <person name="Mikhailova N."/>
            <person name="Zeytun A."/>
            <person name="Daligault H."/>
            <person name="Detter J.C."/>
            <person name="Han C."/>
            <person name="Tapia R."/>
            <person name="Land M."/>
            <person name="Hauser L."/>
            <person name="Kyrpides N."/>
            <person name="Ivanova N."/>
            <person name="Pagani I."/>
            <person name="Hemme C."/>
            <person name="Woyke T."/>
        </authorList>
    </citation>
    <scope>NUCLEOTIDE SEQUENCE [LARGE SCALE GENOMIC DNA]</scope>
    <source>
        <strain evidence="5 6">Rt8.B1</strain>
    </source>
</reference>
<dbReference type="Pfam" id="PF07702">
    <property type="entry name" value="UTRA"/>
    <property type="match status" value="1"/>
</dbReference>
<dbReference type="SMART" id="SM00866">
    <property type="entry name" value="UTRA"/>
    <property type="match status" value="1"/>
</dbReference>
<dbReference type="InterPro" id="IPR011663">
    <property type="entry name" value="UTRA"/>
</dbReference>
<dbReference type="InterPro" id="IPR036390">
    <property type="entry name" value="WH_DNA-bd_sf"/>
</dbReference>
<dbReference type="HOGENOM" id="CLU_063236_8_2_9"/>
<dbReference type="InterPro" id="IPR000524">
    <property type="entry name" value="Tscrpt_reg_HTH_GntR"/>
</dbReference>
<dbReference type="CDD" id="cd07377">
    <property type="entry name" value="WHTH_GntR"/>
    <property type="match status" value="1"/>
</dbReference>
<protein>
    <submittedName>
        <fullName evidence="5">Transcriptional regulator, GntR family with UTRA sensor domain</fullName>
    </submittedName>
</protein>
<dbReference type="KEGG" id="twi:Thewi_2134"/>
<dbReference type="SUPFAM" id="SSF46785">
    <property type="entry name" value="Winged helix' DNA-binding domain"/>
    <property type="match status" value="1"/>
</dbReference>
<dbReference type="GO" id="GO:0045892">
    <property type="term" value="P:negative regulation of DNA-templated transcription"/>
    <property type="evidence" value="ECO:0007669"/>
    <property type="project" value="TreeGrafter"/>
</dbReference>
<organism evidence="5 6">
    <name type="scientific">Thermoanaerobacter wiegelii Rt8.B1</name>
    <dbReference type="NCBI Taxonomy" id="697303"/>
    <lineage>
        <taxon>Bacteria</taxon>
        <taxon>Bacillati</taxon>
        <taxon>Bacillota</taxon>
        <taxon>Clostridia</taxon>
        <taxon>Thermoanaerobacterales</taxon>
        <taxon>Thermoanaerobacteraceae</taxon>
        <taxon>Thermoanaerobacter</taxon>
    </lineage>
</organism>
<dbReference type="PANTHER" id="PTHR44846">
    <property type="entry name" value="MANNOSYL-D-GLYCERATE TRANSPORT/METABOLISM SYSTEM REPRESSOR MNGR-RELATED"/>
    <property type="match status" value="1"/>
</dbReference>
<sequence>MIKSKLDYSKGAQPLYFQIKQILKEKIETGEYKPGDIIPSERELQEQFKVSRITIRQAINELVGEGYLSRKRGKGTIVIPHRIEEMLSRIRSFTDEMILRGLKPSTSIAQISIQEASKKVALALNIKEGDKVYRLKRVRCANDEPIVVFDTYLPNFLELPLDDNLYYGSLYKLLEETNGIKITEAIEYIEATVADKEIANLLEMEVGYPVLKTVRTSFNERKNQIEYTECFYRGDRYRYFVTLK</sequence>
<dbReference type="AlphaFoldDB" id="G2MTV1"/>
<dbReference type="PRINTS" id="PR00035">
    <property type="entry name" value="HTHGNTR"/>
</dbReference>
<evidence type="ECO:0000259" key="4">
    <source>
        <dbReference type="PROSITE" id="PS50949"/>
    </source>
</evidence>
<dbReference type="Proteomes" id="UP000008276">
    <property type="component" value="Chromosome"/>
</dbReference>
<dbReference type="PANTHER" id="PTHR44846:SF1">
    <property type="entry name" value="MANNOSYL-D-GLYCERATE TRANSPORT_METABOLISM SYSTEM REPRESSOR MNGR-RELATED"/>
    <property type="match status" value="1"/>
</dbReference>
<proteinExistence type="predicted"/>
<dbReference type="PROSITE" id="PS50949">
    <property type="entry name" value="HTH_GNTR"/>
    <property type="match status" value="1"/>
</dbReference>
<dbReference type="EMBL" id="CP002991">
    <property type="protein sequence ID" value="AEM79486.1"/>
    <property type="molecule type" value="Genomic_DNA"/>
</dbReference>
<dbReference type="Pfam" id="PF00392">
    <property type="entry name" value="GntR"/>
    <property type="match status" value="1"/>
</dbReference>
<evidence type="ECO:0000256" key="1">
    <source>
        <dbReference type="ARBA" id="ARBA00023015"/>
    </source>
</evidence>
<feature type="domain" description="HTH gntR-type" evidence="4">
    <location>
        <begin position="13"/>
        <end position="81"/>
    </location>
</feature>
<dbReference type="GO" id="GO:0003677">
    <property type="term" value="F:DNA binding"/>
    <property type="evidence" value="ECO:0007669"/>
    <property type="project" value="UniProtKB-KW"/>
</dbReference>
<keyword evidence="3" id="KW-0804">Transcription</keyword>
<dbReference type="InterPro" id="IPR028978">
    <property type="entry name" value="Chorismate_lyase_/UTRA_dom_sf"/>
</dbReference>
<dbReference type="InterPro" id="IPR050679">
    <property type="entry name" value="Bact_HTH_transcr_reg"/>
</dbReference>
<keyword evidence="2" id="KW-0238">DNA-binding</keyword>
<evidence type="ECO:0000313" key="5">
    <source>
        <dbReference type="EMBL" id="AEM79486.1"/>
    </source>
</evidence>
<gene>
    <name evidence="5" type="ORF">Thewi_2134</name>
</gene>
<dbReference type="SUPFAM" id="SSF64288">
    <property type="entry name" value="Chorismate lyase-like"/>
    <property type="match status" value="1"/>
</dbReference>
<dbReference type="RefSeq" id="WP_014063415.1">
    <property type="nucleotide sequence ID" value="NC_015958.1"/>
</dbReference>
<dbReference type="Gene3D" id="1.10.10.10">
    <property type="entry name" value="Winged helix-like DNA-binding domain superfamily/Winged helix DNA-binding domain"/>
    <property type="match status" value="1"/>
</dbReference>
<dbReference type="STRING" id="697303.Thewi_2134"/>